<dbReference type="AlphaFoldDB" id="A0AB33IQC1"/>
<dbReference type="SUPFAM" id="SSF52058">
    <property type="entry name" value="L domain-like"/>
    <property type="match status" value="1"/>
</dbReference>
<feature type="chain" id="PRO_5044323851" description="Leucine-rich repeat domain-containing protein" evidence="1">
    <location>
        <begin position="24"/>
        <end position="521"/>
    </location>
</feature>
<organism evidence="2">
    <name type="scientific">Prevotella sp. GTC17253</name>
    <dbReference type="NCBI Taxonomy" id="3236793"/>
    <lineage>
        <taxon>Bacteria</taxon>
        <taxon>Pseudomonadati</taxon>
        <taxon>Bacteroidota</taxon>
        <taxon>Bacteroidia</taxon>
        <taxon>Bacteroidales</taxon>
        <taxon>Prevotellaceae</taxon>
        <taxon>Prevotella</taxon>
    </lineage>
</organism>
<gene>
    <name evidence="2" type="ORF">GTC17253_02160</name>
</gene>
<proteinExistence type="predicted"/>
<dbReference type="Gene3D" id="3.80.10.10">
    <property type="entry name" value="Ribonuclease Inhibitor"/>
    <property type="match status" value="2"/>
</dbReference>
<dbReference type="InterPro" id="IPR053139">
    <property type="entry name" value="Surface_bspA-like"/>
</dbReference>
<evidence type="ECO:0000313" key="2">
    <source>
        <dbReference type="EMBL" id="BFO70250.1"/>
    </source>
</evidence>
<evidence type="ECO:0008006" key="3">
    <source>
        <dbReference type="Google" id="ProtNLM"/>
    </source>
</evidence>
<dbReference type="Pfam" id="PF13306">
    <property type="entry name" value="LRR_5"/>
    <property type="match status" value="1"/>
</dbReference>
<protein>
    <recommendedName>
        <fullName evidence="3">Leucine-rich repeat domain-containing protein</fullName>
    </recommendedName>
</protein>
<feature type="signal peptide" evidence="1">
    <location>
        <begin position="1"/>
        <end position="23"/>
    </location>
</feature>
<reference evidence="2" key="1">
    <citation type="submission" date="2024-07" db="EMBL/GenBank/DDBJ databases">
        <title>Complete genome sequence of Prevotella sp. YM-2024 GTC17253.</title>
        <authorList>
            <person name="Hayashi M."/>
            <person name="Muto Y."/>
            <person name="Tanaka K."/>
            <person name="Niwa H."/>
        </authorList>
    </citation>
    <scope>NUCLEOTIDE SEQUENCE</scope>
    <source>
        <strain evidence="2">GTC17253</strain>
    </source>
</reference>
<keyword evidence="1" id="KW-0732">Signal</keyword>
<dbReference type="PANTHER" id="PTHR45661">
    <property type="entry name" value="SURFACE ANTIGEN"/>
    <property type="match status" value="1"/>
</dbReference>
<dbReference type="InterPro" id="IPR032675">
    <property type="entry name" value="LRR_dom_sf"/>
</dbReference>
<evidence type="ECO:0000256" key="1">
    <source>
        <dbReference type="SAM" id="SignalP"/>
    </source>
</evidence>
<name>A0AB33IQC1_9BACT</name>
<dbReference type="EMBL" id="AP035785">
    <property type="protein sequence ID" value="BFO70250.1"/>
    <property type="molecule type" value="Genomic_DNA"/>
</dbReference>
<dbReference type="InterPro" id="IPR026906">
    <property type="entry name" value="LRR_5"/>
</dbReference>
<sequence>MKQIYFTLLLAVMSLFTSQIANAYDFEVDGICYNLNTSDMTASVTYKDDNYGSYSGDIAIQSYVIYKGRKINISSIANKAFYKCENLSSITMANGIREIGVGAFGNCTNLAQISIPQSVVTIHKQAFTNCTSLKTVVLPNTIRTIDEEAFCNCKNLSSVNIPDSVTIISKSLFRGCVNLSELKLHNRIEIIGDEAFYDCKALSEFIIPSSVKSVGVFALGRCKIQNLYIEDCENTLHCGGKYPGGINLGISNDNDYNYVYVGRNISTIGSYETDHENGEDIGIRAKQVVLGKYCTTTEIGTWHYKRWEYSNEKYGDLLLFSNRSKIDKVSILNGNLSTSHNTHFNFGDFDSLYVDREEGFPLEGRNVKVIEVGSNIAYLYIPWGWDGRDYPLRKLILGSNIINFQHSYYLSHCEHLDSIISYVRNPYPINPAVFSGRTYTNTVLIVPNNTISKYMQTNGWKNFFDIQEMDEETTPIASAILKEKKNIMGRYNASGLKLNSPQKGINIIKYSDGTTKKVIIK</sequence>
<dbReference type="PANTHER" id="PTHR45661:SF3">
    <property type="entry name" value="IG-LIKE DOMAIN-CONTAINING PROTEIN"/>
    <property type="match status" value="1"/>
</dbReference>
<accession>A0AB33IQC1</accession>